<dbReference type="AlphaFoldDB" id="A0A2Z4II03"/>
<dbReference type="Proteomes" id="UP000248688">
    <property type="component" value="Chromosome"/>
</dbReference>
<gene>
    <name evidence="1" type="ORF">DN752_09500</name>
</gene>
<dbReference type="EMBL" id="CP030041">
    <property type="protein sequence ID" value="AWW30337.1"/>
    <property type="molecule type" value="Genomic_DNA"/>
</dbReference>
<name>A0A2Z4II03_9BACT</name>
<dbReference type="RefSeq" id="WP_112783718.1">
    <property type="nucleotide sequence ID" value="NZ_CP030041.1"/>
</dbReference>
<accession>A0A2Z4II03</accession>
<organism evidence="1 2">
    <name type="scientific">Echinicola strongylocentroti</name>
    <dbReference type="NCBI Taxonomy" id="1795355"/>
    <lineage>
        <taxon>Bacteria</taxon>
        <taxon>Pseudomonadati</taxon>
        <taxon>Bacteroidota</taxon>
        <taxon>Cytophagia</taxon>
        <taxon>Cytophagales</taxon>
        <taxon>Cyclobacteriaceae</taxon>
        <taxon>Echinicola</taxon>
    </lineage>
</organism>
<sequence length="104" mass="12022">MKKYPDYNPRKKEITPLKEAFEELLQAYKLKDRFNERKIVSAWGEMMGNSIASRTSSIYAKDKKLFVKLSSGPIKKELMMNKSRVLAIIEDKFGKGAIEDISFL</sequence>
<dbReference type="KEGG" id="est:DN752_09500"/>
<dbReference type="OrthoDB" id="9796545at2"/>
<evidence type="ECO:0000313" key="1">
    <source>
        <dbReference type="EMBL" id="AWW30337.1"/>
    </source>
</evidence>
<evidence type="ECO:0000313" key="2">
    <source>
        <dbReference type="Proteomes" id="UP000248688"/>
    </source>
</evidence>
<dbReference type="InterPro" id="IPR007922">
    <property type="entry name" value="DciA-like"/>
</dbReference>
<protein>
    <submittedName>
        <fullName evidence="1">DUF721 domain-containing protein</fullName>
    </submittedName>
</protein>
<proteinExistence type="predicted"/>
<dbReference type="PANTHER" id="PTHR36456">
    <property type="entry name" value="UPF0232 PROTEIN SCO3875"/>
    <property type="match status" value="1"/>
</dbReference>
<dbReference type="Pfam" id="PF05258">
    <property type="entry name" value="DciA"/>
    <property type="match status" value="1"/>
</dbReference>
<keyword evidence="2" id="KW-1185">Reference proteome</keyword>
<reference evidence="1 2" key="1">
    <citation type="submission" date="2018-06" db="EMBL/GenBank/DDBJ databases">
        <title>Echinicola strongylocentroti sp. nov., isolated from a sea urchin Strongylocentrotus intermedius.</title>
        <authorList>
            <person name="Bae S.S."/>
        </authorList>
    </citation>
    <scope>NUCLEOTIDE SEQUENCE [LARGE SCALE GENOMIC DNA]</scope>
    <source>
        <strain evidence="1 2">MEBiC08714</strain>
    </source>
</reference>
<dbReference type="PANTHER" id="PTHR36456:SF1">
    <property type="entry name" value="UPF0232 PROTEIN SCO3875"/>
    <property type="match status" value="1"/>
</dbReference>